<dbReference type="PROSITE" id="PS50005">
    <property type="entry name" value="TPR"/>
    <property type="match status" value="1"/>
</dbReference>
<dbReference type="GO" id="GO:0005680">
    <property type="term" value="C:anaphase-promoting complex"/>
    <property type="evidence" value="ECO:0007669"/>
    <property type="project" value="TreeGrafter"/>
</dbReference>
<keyword evidence="3" id="KW-0498">Mitosis</keyword>
<dbReference type="AlphaFoldDB" id="A0A8S0ZTE2"/>
<evidence type="ECO:0000256" key="6">
    <source>
        <dbReference type="ARBA" id="ARBA00023306"/>
    </source>
</evidence>
<evidence type="ECO:0008006" key="10">
    <source>
        <dbReference type="Google" id="ProtNLM"/>
    </source>
</evidence>
<dbReference type="PANTHER" id="PTHR12558">
    <property type="entry name" value="CELL DIVISION CYCLE 16,23,27"/>
    <property type="match status" value="1"/>
</dbReference>
<dbReference type="GO" id="GO:0005737">
    <property type="term" value="C:cytoplasm"/>
    <property type="evidence" value="ECO:0007669"/>
    <property type="project" value="TreeGrafter"/>
</dbReference>
<evidence type="ECO:0000313" key="9">
    <source>
        <dbReference type="Proteomes" id="UP000494106"/>
    </source>
</evidence>
<evidence type="ECO:0000256" key="3">
    <source>
        <dbReference type="ARBA" id="ARBA00022776"/>
    </source>
</evidence>
<keyword evidence="6" id="KW-0131">Cell cycle</keyword>
<dbReference type="SUPFAM" id="SSF48452">
    <property type="entry name" value="TPR-like"/>
    <property type="match status" value="1"/>
</dbReference>
<protein>
    <recommendedName>
        <fullName evidence="10">Cell division cycle protein 16 homolog</fullName>
    </recommendedName>
</protein>
<dbReference type="Gene3D" id="1.25.40.10">
    <property type="entry name" value="Tetratricopeptide repeat domain"/>
    <property type="match status" value="1"/>
</dbReference>
<name>A0A8S0ZTE2_ARCPL</name>
<proteinExistence type="predicted"/>
<keyword evidence="5 7" id="KW-0802">TPR repeat</keyword>
<organism evidence="8 9">
    <name type="scientific">Arctia plantaginis</name>
    <name type="common">Wood tiger moth</name>
    <name type="synonym">Phalaena plantaginis</name>
    <dbReference type="NCBI Taxonomy" id="874455"/>
    <lineage>
        <taxon>Eukaryota</taxon>
        <taxon>Metazoa</taxon>
        <taxon>Ecdysozoa</taxon>
        <taxon>Arthropoda</taxon>
        <taxon>Hexapoda</taxon>
        <taxon>Insecta</taxon>
        <taxon>Pterygota</taxon>
        <taxon>Neoptera</taxon>
        <taxon>Endopterygota</taxon>
        <taxon>Lepidoptera</taxon>
        <taxon>Glossata</taxon>
        <taxon>Ditrysia</taxon>
        <taxon>Noctuoidea</taxon>
        <taxon>Erebidae</taxon>
        <taxon>Arctiinae</taxon>
        <taxon>Arctia</taxon>
    </lineage>
</organism>
<reference evidence="8 9" key="1">
    <citation type="submission" date="2020-04" db="EMBL/GenBank/DDBJ databases">
        <authorList>
            <person name="Wallbank WR R."/>
            <person name="Pardo Diaz C."/>
            <person name="Kozak K."/>
            <person name="Martin S."/>
            <person name="Jiggins C."/>
            <person name="Moest M."/>
            <person name="Warren A I."/>
            <person name="Byers J.R.P. K."/>
            <person name="Montejo-Kovacevich G."/>
            <person name="Yen C E."/>
        </authorList>
    </citation>
    <scope>NUCLEOTIDE SEQUENCE [LARGE SCALE GENOMIC DNA]</scope>
</reference>
<comment type="caution">
    <text evidence="8">The sequence shown here is derived from an EMBL/GenBank/DDBJ whole genome shotgun (WGS) entry which is preliminary data.</text>
</comment>
<dbReference type="Proteomes" id="UP000494106">
    <property type="component" value="Unassembled WGS sequence"/>
</dbReference>
<dbReference type="GO" id="GO:0051301">
    <property type="term" value="P:cell division"/>
    <property type="evidence" value="ECO:0007669"/>
    <property type="project" value="UniProtKB-KW"/>
</dbReference>
<gene>
    <name evidence="8" type="ORF">APLA_LOCUS6036</name>
</gene>
<dbReference type="SMART" id="SM00028">
    <property type="entry name" value="TPR"/>
    <property type="match status" value="4"/>
</dbReference>
<evidence type="ECO:0000256" key="5">
    <source>
        <dbReference type="ARBA" id="ARBA00022803"/>
    </source>
</evidence>
<evidence type="ECO:0000256" key="2">
    <source>
        <dbReference type="ARBA" id="ARBA00022737"/>
    </source>
</evidence>
<dbReference type="GO" id="GO:0016567">
    <property type="term" value="P:protein ubiquitination"/>
    <property type="evidence" value="ECO:0007669"/>
    <property type="project" value="TreeGrafter"/>
</dbReference>
<keyword evidence="2" id="KW-0677">Repeat</keyword>
<keyword evidence="9" id="KW-1185">Reference proteome</keyword>
<dbReference type="PANTHER" id="PTHR12558:SF9">
    <property type="entry name" value="CELL DIVISION CYCLE PROTEIN 16 HOMOLOG"/>
    <property type="match status" value="1"/>
</dbReference>
<evidence type="ECO:0000313" key="8">
    <source>
        <dbReference type="EMBL" id="CAB3235313.1"/>
    </source>
</evidence>
<evidence type="ECO:0000256" key="7">
    <source>
        <dbReference type="PROSITE-ProRule" id="PRU00339"/>
    </source>
</evidence>
<sequence>MAKADTTGRSNVEGCMNIDFMRSLVKQYSELGQWTSALFWADAAAAAAGGGHEAASGDDVWLLASAMLAKGELHRAAHAVSSRGLHRRHLLCLGVSMRAYLQAREPATAIKLMEECDPILLEPRSTDQTHNRALAGVFVWQARALAALERRDAAAEALASALRADCACYEALDLLLDQHALTPHQERELIESLPISSQLSAAEGALLRAAYRERLNRYSPSPVQQPPPDTECPITVEAEAVGSRMLEAAQSTARRLAAACRWNDALKALDAVDPWCCVDVRAACLVELKKSSQLFALSHELVDTYPNAWTSWYAVGCYYYLIGKSELARRYLSKAKSLEPSAGCVWLAYGHSFAADNEHDQAMAAYFKASQLMAGCHLPPLYVGVECSLLNNFVMCERFFTRAAALHNNAKVVEEAEGVECAKWGRVLSLVRDPHVAHEAGAAAFADGDLLAARSLWLHALDAATHHDTQEVGVRWAGTLDALGHVSRALGRAGEALRWHRRALALRPARPATLAALGLCLALLGREREAADVLHAALAKDPDDVVALALLDSIVDRLDAALTDEEIPQFPFPTINLSIPAIAAPATPGADATNNSDMSMSFD</sequence>
<dbReference type="GO" id="GO:0045842">
    <property type="term" value="P:positive regulation of mitotic metaphase/anaphase transition"/>
    <property type="evidence" value="ECO:0007669"/>
    <property type="project" value="TreeGrafter"/>
</dbReference>
<dbReference type="InterPro" id="IPR019734">
    <property type="entry name" value="TPR_rpt"/>
</dbReference>
<dbReference type="InterPro" id="IPR011990">
    <property type="entry name" value="TPR-like_helical_dom_sf"/>
</dbReference>
<accession>A0A8S0ZTE2</accession>
<feature type="repeat" description="TPR" evidence="7">
    <location>
        <begin position="309"/>
        <end position="342"/>
    </location>
</feature>
<dbReference type="OrthoDB" id="10006270at2759"/>
<evidence type="ECO:0000256" key="1">
    <source>
        <dbReference type="ARBA" id="ARBA00022618"/>
    </source>
</evidence>
<evidence type="ECO:0000256" key="4">
    <source>
        <dbReference type="ARBA" id="ARBA00022786"/>
    </source>
</evidence>
<keyword evidence="1" id="KW-0132">Cell division</keyword>
<keyword evidence="4" id="KW-0833">Ubl conjugation pathway</keyword>
<dbReference type="EMBL" id="CADEBC010000485">
    <property type="protein sequence ID" value="CAB3235313.1"/>
    <property type="molecule type" value="Genomic_DNA"/>
</dbReference>
<dbReference type="GO" id="GO:0031145">
    <property type="term" value="P:anaphase-promoting complex-dependent catabolic process"/>
    <property type="evidence" value="ECO:0007669"/>
    <property type="project" value="TreeGrafter"/>
</dbReference>